<evidence type="ECO:0008006" key="4">
    <source>
        <dbReference type="Google" id="ProtNLM"/>
    </source>
</evidence>
<keyword evidence="1" id="KW-0812">Transmembrane</keyword>
<evidence type="ECO:0000313" key="3">
    <source>
        <dbReference type="Proteomes" id="UP001501285"/>
    </source>
</evidence>
<keyword evidence="3" id="KW-1185">Reference proteome</keyword>
<accession>A0ABN2U6A4</accession>
<dbReference type="Proteomes" id="UP001501285">
    <property type="component" value="Unassembled WGS sequence"/>
</dbReference>
<comment type="caution">
    <text evidence="2">The sequence shown here is derived from an EMBL/GenBank/DDBJ whole genome shotgun (WGS) entry which is preliminary data.</text>
</comment>
<dbReference type="RefSeq" id="WP_343990634.1">
    <property type="nucleotide sequence ID" value="NZ_BAAANB010000020.1"/>
</dbReference>
<dbReference type="EMBL" id="BAAANB010000020">
    <property type="protein sequence ID" value="GAA2029657.1"/>
    <property type="molecule type" value="Genomic_DNA"/>
</dbReference>
<keyword evidence="1" id="KW-1133">Transmembrane helix</keyword>
<proteinExistence type="predicted"/>
<keyword evidence="1" id="KW-0472">Membrane</keyword>
<organism evidence="2 3">
    <name type="scientific">Terrabacter terrae</name>
    <dbReference type="NCBI Taxonomy" id="318434"/>
    <lineage>
        <taxon>Bacteria</taxon>
        <taxon>Bacillati</taxon>
        <taxon>Actinomycetota</taxon>
        <taxon>Actinomycetes</taxon>
        <taxon>Micrococcales</taxon>
        <taxon>Intrasporangiaceae</taxon>
        <taxon>Terrabacter</taxon>
    </lineage>
</organism>
<feature type="transmembrane region" description="Helical" evidence="1">
    <location>
        <begin position="70"/>
        <end position="90"/>
    </location>
</feature>
<reference evidence="2 3" key="1">
    <citation type="journal article" date="2019" name="Int. J. Syst. Evol. Microbiol.">
        <title>The Global Catalogue of Microorganisms (GCM) 10K type strain sequencing project: providing services to taxonomists for standard genome sequencing and annotation.</title>
        <authorList>
            <consortium name="The Broad Institute Genomics Platform"/>
            <consortium name="The Broad Institute Genome Sequencing Center for Infectious Disease"/>
            <person name="Wu L."/>
            <person name="Ma J."/>
        </authorList>
    </citation>
    <scope>NUCLEOTIDE SEQUENCE [LARGE SCALE GENOMIC DNA]</scope>
    <source>
        <strain evidence="2 3">JCM 14283</strain>
    </source>
</reference>
<evidence type="ECO:0000313" key="2">
    <source>
        <dbReference type="EMBL" id="GAA2029657.1"/>
    </source>
</evidence>
<sequence length="161" mass="16976">MTLAWDDGLRHRYASVVEGSDASAVQQGAHPGSEQVVGSVEKQLRSLNAPVRITGTDEAISPQGLGAWRFPGWFSTAVLLAWAASLVLLTQGPEPWWATRAAWGWGLFSPAAVVLVPLFLLLSGPPPGIASSGESGRRLRGGLAFVLLWLVGPALARQVTG</sequence>
<feature type="transmembrane region" description="Helical" evidence="1">
    <location>
        <begin position="142"/>
        <end position="160"/>
    </location>
</feature>
<feature type="transmembrane region" description="Helical" evidence="1">
    <location>
        <begin position="102"/>
        <end position="122"/>
    </location>
</feature>
<name>A0ABN2U6A4_9MICO</name>
<evidence type="ECO:0000256" key="1">
    <source>
        <dbReference type="SAM" id="Phobius"/>
    </source>
</evidence>
<gene>
    <name evidence="2" type="ORF">GCM10009740_19150</name>
</gene>
<protein>
    <recommendedName>
        <fullName evidence="4">DUF805 domain-containing protein</fullName>
    </recommendedName>
</protein>